<evidence type="ECO:0000256" key="5">
    <source>
        <dbReference type="ARBA" id="ARBA00048128"/>
    </source>
</evidence>
<organism evidence="8 9">
    <name type="scientific">Candidatus Methylomirabilis tolerans</name>
    <dbReference type="NCBI Taxonomy" id="3123416"/>
    <lineage>
        <taxon>Bacteria</taxon>
        <taxon>Candidatus Methylomirabilota</taxon>
        <taxon>Candidatus Methylomirabilia</taxon>
        <taxon>Candidatus Methylomirabilales</taxon>
        <taxon>Candidatus Methylomirabilaceae</taxon>
        <taxon>Candidatus Methylomirabilis</taxon>
    </lineage>
</organism>
<dbReference type="AlphaFoldDB" id="A0AAJ1EI19"/>
<evidence type="ECO:0000313" key="8">
    <source>
        <dbReference type="EMBL" id="MBZ0159088.1"/>
    </source>
</evidence>
<evidence type="ECO:0000256" key="3">
    <source>
        <dbReference type="ARBA" id="ARBA00022679"/>
    </source>
</evidence>
<dbReference type="NCBIfam" id="TIGR01099">
    <property type="entry name" value="galU"/>
    <property type="match status" value="1"/>
</dbReference>
<evidence type="ECO:0000313" key="9">
    <source>
        <dbReference type="Proteomes" id="UP001197609"/>
    </source>
</evidence>
<gene>
    <name evidence="8" type="primary">galU</name>
    <name evidence="8" type="ORF">K8G79_02920</name>
</gene>
<protein>
    <recommendedName>
        <fullName evidence="2 6">UTP--glucose-1-phosphate uridylyltransferase</fullName>
        <ecNumber evidence="2 6">2.7.7.9</ecNumber>
    </recommendedName>
    <alternativeName>
        <fullName evidence="6">UDP-glucose pyrophosphorylase</fullName>
    </alternativeName>
</protein>
<evidence type="ECO:0000259" key="7">
    <source>
        <dbReference type="Pfam" id="PF00483"/>
    </source>
</evidence>
<evidence type="ECO:0000256" key="6">
    <source>
        <dbReference type="RuleBase" id="RU361259"/>
    </source>
</evidence>
<dbReference type="InterPro" id="IPR005835">
    <property type="entry name" value="NTP_transferase_dom"/>
</dbReference>
<keyword evidence="3 6" id="KW-0808">Transferase</keyword>
<dbReference type="EMBL" id="JAIOIU010000032">
    <property type="protein sequence ID" value="MBZ0159088.1"/>
    <property type="molecule type" value="Genomic_DNA"/>
</dbReference>
<dbReference type="InterPro" id="IPR005771">
    <property type="entry name" value="GalU_uridylyltTrfase_bac/arc"/>
</dbReference>
<sequence>MRIRKAIVPAAGLGTRFLPATKAQPKEMLPIVDKPTIQYVVEEAVASGIEDIIIVTGRGKDAIENHFDRSLELQIVLERQGKEEQLREIERISELASFCYIRQEEPLGLGHAILTAKALVGNEPFAVLLGDDIIDAEVPCLAQMISAFERYQSSIIAVQQVSKEETSSYGIIDPKPTEDSVYQILDLMEKPSPAEAPSDLAIIGRYILTPEIFEALEQTLPDKGGEVQLTNGLRVLLQTQAMYGLAFRGYRYDAGNKLGFLKATIQFALKRPDLAPGLQEYLRTLSLGEMGAAVERDRKEN</sequence>
<dbReference type="PANTHER" id="PTHR43197">
    <property type="entry name" value="UTP--GLUCOSE-1-PHOSPHATE URIDYLYLTRANSFERASE"/>
    <property type="match status" value="1"/>
</dbReference>
<comment type="catalytic activity">
    <reaction evidence="5 6">
        <text>alpha-D-glucose 1-phosphate + UTP + H(+) = UDP-alpha-D-glucose + diphosphate</text>
        <dbReference type="Rhea" id="RHEA:19889"/>
        <dbReference type="ChEBI" id="CHEBI:15378"/>
        <dbReference type="ChEBI" id="CHEBI:33019"/>
        <dbReference type="ChEBI" id="CHEBI:46398"/>
        <dbReference type="ChEBI" id="CHEBI:58601"/>
        <dbReference type="ChEBI" id="CHEBI:58885"/>
        <dbReference type="EC" id="2.7.7.9"/>
    </reaction>
</comment>
<dbReference type="CDD" id="cd02541">
    <property type="entry name" value="UGPase_prokaryotic"/>
    <property type="match status" value="1"/>
</dbReference>
<evidence type="ECO:0000256" key="2">
    <source>
        <dbReference type="ARBA" id="ARBA00012415"/>
    </source>
</evidence>
<reference evidence="8 9" key="1">
    <citation type="journal article" date="2021" name="bioRxiv">
        <title>Unraveling nitrogen, sulfur and carbon metabolic pathways and microbial community transcriptional responses to substrate deprivation and toxicity stresses in a bioreactor mimicking anoxic brackish coastal sediment conditions.</title>
        <authorList>
            <person name="Martins P.D."/>
            <person name="Echeveste M.J."/>
            <person name="Arshad A."/>
            <person name="Kurth J."/>
            <person name="Ouboter H."/>
            <person name="Jetten M.S.M."/>
            <person name="Welte C.U."/>
        </authorList>
    </citation>
    <scope>NUCLEOTIDE SEQUENCE [LARGE SCALE GENOMIC DNA]</scope>
    <source>
        <strain evidence="8">MAG_38</strain>
    </source>
</reference>
<accession>A0AAJ1EI19</accession>
<keyword evidence="4 6" id="KW-0548">Nucleotidyltransferase</keyword>
<comment type="caution">
    <text evidence="8">The sequence shown here is derived from an EMBL/GenBank/DDBJ whole genome shotgun (WGS) entry which is preliminary data.</text>
</comment>
<evidence type="ECO:0000256" key="4">
    <source>
        <dbReference type="ARBA" id="ARBA00022695"/>
    </source>
</evidence>
<dbReference type="GO" id="GO:0003983">
    <property type="term" value="F:UTP:glucose-1-phosphate uridylyltransferase activity"/>
    <property type="evidence" value="ECO:0007669"/>
    <property type="project" value="UniProtKB-EC"/>
</dbReference>
<dbReference type="InterPro" id="IPR029044">
    <property type="entry name" value="Nucleotide-diphossugar_trans"/>
</dbReference>
<name>A0AAJ1EI19_9BACT</name>
<proteinExistence type="inferred from homology"/>
<dbReference type="GO" id="GO:0006011">
    <property type="term" value="P:UDP-alpha-D-glucose metabolic process"/>
    <property type="evidence" value="ECO:0007669"/>
    <property type="project" value="InterPro"/>
</dbReference>
<dbReference type="Pfam" id="PF00483">
    <property type="entry name" value="NTP_transferase"/>
    <property type="match status" value="1"/>
</dbReference>
<comment type="similarity">
    <text evidence="1 6">Belongs to the UDPGP type 2 family.</text>
</comment>
<evidence type="ECO:0000256" key="1">
    <source>
        <dbReference type="ARBA" id="ARBA00006890"/>
    </source>
</evidence>
<dbReference type="Proteomes" id="UP001197609">
    <property type="component" value="Unassembled WGS sequence"/>
</dbReference>
<dbReference type="SUPFAM" id="SSF53448">
    <property type="entry name" value="Nucleotide-diphospho-sugar transferases"/>
    <property type="match status" value="1"/>
</dbReference>
<feature type="domain" description="Nucleotidyl transferase" evidence="7">
    <location>
        <begin position="5"/>
        <end position="264"/>
    </location>
</feature>
<dbReference type="PANTHER" id="PTHR43197:SF1">
    <property type="entry name" value="UTP--GLUCOSE-1-PHOSPHATE URIDYLYLTRANSFERASE"/>
    <property type="match status" value="1"/>
</dbReference>
<dbReference type="Gene3D" id="3.90.550.10">
    <property type="entry name" value="Spore Coat Polysaccharide Biosynthesis Protein SpsA, Chain A"/>
    <property type="match status" value="1"/>
</dbReference>
<dbReference type="EC" id="2.7.7.9" evidence="2 6"/>